<dbReference type="PANTHER" id="PTHR33538:SF2">
    <property type="entry name" value="PROTEIN GAMETE EXPRESSED 1"/>
    <property type="match status" value="1"/>
</dbReference>
<feature type="transmembrane region" description="Helical" evidence="1">
    <location>
        <begin position="134"/>
        <end position="154"/>
    </location>
</feature>
<organism evidence="2 3">
    <name type="scientific">Cryptolaemus montrouzieri</name>
    <dbReference type="NCBI Taxonomy" id="559131"/>
    <lineage>
        <taxon>Eukaryota</taxon>
        <taxon>Metazoa</taxon>
        <taxon>Ecdysozoa</taxon>
        <taxon>Arthropoda</taxon>
        <taxon>Hexapoda</taxon>
        <taxon>Insecta</taxon>
        <taxon>Pterygota</taxon>
        <taxon>Neoptera</taxon>
        <taxon>Endopterygota</taxon>
        <taxon>Coleoptera</taxon>
        <taxon>Polyphaga</taxon>
        <taxon>Cucujiformia</taxon>
        <taxon>Coccinelloidea</taxon>
        <taxon>Coccinellidae</taxon>
        <taxon>Scymninae</taxon>
        <taxon>Scymnini</taxon>
        <taxon>Cryptolaemus</taxon>
    </lineage>
</organism>
<accession>A0ABD2N7U1</accession>
<feature type="transmembrane region" description="Helical" evidence="1">
    <location>
        <begin position="207"/>
        <end position="226"/>
    </location>
</feature>
<dbReference type="EMBL" id="JABFTP020000062">
    <property type="protein sequence ID" value="KAL3274713.1"/>
    <property type="molecule type" value="Genomic_DNA"/>
</dbReference>
<evidence type="ECO:0000256" key="1">
    <source>
        <dbReference type="SAM" id="Phobius"/>
    </source>
</evidence>
<keyword evidence="3" id="KW-1185">Reference proteome</keyword>
<dbReference type="AlphaFoldDB" id="A0ABD2N7U1"/>
<evidence type="ECO:0008006" key="4">
    <source>
        <dbReference type="Google" id="ProtNLM"/>
    </source>
</evidence>
<keyword evidence="1" id="KW-0812">Transmembrane</keyword>
<dbReference type="Proteomes" id="UP001516400">
    <property type="component" value="Unassembled WGS sequence"/>
</dbReference>
<keyword evidence="1" id="KW-1133">Transmembrane helix</keyword>
<dbReference type="PANTHER" id="PTHR33538">
    <property type="entry name" value="PROTEIN GAMETE EXPRESSED 1"/>
    <property type="match status" value="1"/>
</dbReference>
<evidence type="ECO:0000313" key="3">
    <source>
        <dbReference type="Proteomes" id="UP001516400"/>
    </source>
</evidence>
<keyword evidence="1" id="KW-0472">Membrane</keyword>
<evidence type="ECO:0000313" key="2">
    <source>
        <dbReference type="EMBL" id="KAL3274713.1"/>
    </source>
</evidence>
<dbReference type="InterPro" id="IPR040346">
    <property type="entry name" value="GEX1/Brambleberry"/>
</dbReference>
<gene>
    <name evidence="2" type="ORF">HHI36_016089</name>
</gene>
<comment type="caution">
    <text evidence="2">The sequence shown here is derived from an EMBL/GenBank/DDBJ whole genome shotgun (WGS) entry which is preliminary data.</text>
</comment>
<protein>
    <recommendedName>
        <fullName evidence="4">Transmembrane protein</fullName>
    </recommendedName>
</protein>
<feature type="transmembrane region" description="Helical" evidence="1">
    <location>
        <begin position="166"/>
        <end position="187"/>
    </location>
</feature>
<reference evidence="2 3" key="1">
    <citation type="journal article" date="2021" name="BMC Biol.">
        <title>Horizontally acquired antibacterial genes associated with adaptive radiation of ladybird beetles.</title>
        <authorList>
            <person name="Li H.S."/>
            <person name="Tang X.F."/>
            <person name="Huang Y.H."/>
            <person name="Xu Z.Y."/>
            <person name="Chen M.L."/>
            <person name="Du X.Y."/>
            <person name="Qiu B.Y."/>
            <person name="Chen P.T."/>
            <person name="Zhang W."/>
            <person name="Slipinski A."/>
            <person name="Escalona H.E."/>
            <person name="Waterhouse R.M."/>
            <person name="Zwick A."/>
            <person name="Pang H."/>
        </authorList>
    </citation>
    <scope>NUCLEOTIDE SEQUENCE [LARGE SCALE GENOMIC DNA]</scope>
    <source>
        <strain evidence="2">SYSU2018</strain>
    </source>
</reference>
<sequence>MSGLDVYHCDSDKKQNVRRICISSMTDRAFNVYTEFYTHTINMCWFLRGQIWQETISENTAKVGKQLETSAIKQEKLLEIQRESLEVQEHMLRHSRLIENILSDLSEATQSHKEMLILIGQTVSNLQSWLVGEVSWVNTLIFYVSFGILVMILTSTPRTMITRLPVLILLVISIFTERVICTFILNSQDFKKSASDLYGDINDCIQLLRYFFVILSFSIVIYKAYFHEDILISSKYILDNIYKQNQIILEKFEKNNLSLPDTAYLVYKTNFTIKKIIELGILEDKWKKTL</sequence>
<name>A0ABD2N7U1_9CUCU</name>
<proteinExistence type="predicted"/>